<keyword evidence="1" id="KW-0472">Membrane</keyword>
<dbReference type="OrthoDB" id="513241at2"/>
<dbReference type="PANTHER" id="PTHR35302:SF1">
    <property type="entry name" value="PROTEIN COFACTOR ASSEMBLY OF COMPLEX C SUBUNIT B CCB1, CHLOROPLASTIC"/>
    <property type="match status" value="1"/>
</dbReference>
<dbReference type="AlphaFoldDB" id="A0A1Z4GJG0"/>
<feature type="transmembrane region" description="Helical" evidence="1">
    <location>
        <begin position="6"/>
        <end position="24"/>
    </location>
</feature>
<evidence type="ECO:0000313" key="3">
    <source>
        <dbReference type="Proteomes" id="UP000218287"/>
    </source>
</evidence>
<dbReference type="PANTHER" id="PTHR35302">
    <property type="match status" value="1"/>
</dbReference>
<dbReference type="InterPro" id="IPR021919">
    <property type="entry name" value="CCB1"/>
</dbReference>
<evidence type="ECO:0008006" key="4">
    <source>
        <dbReference type="Google" id="ProtNLM"/>
    </source>
</evidence>
<organism evidence="2 3">
    <name type="scientific">Anabaenopsis circularis NIES-21</name>
    <dbReference type="NCBI Taxonomy" id="1085406"/>
    <lineage>
        <taxon>Bacteria</taxon>
        <taxon>Bacillati</taxon>
        <taxon>Cyanobacteriota</taxon>
        <taxon>Cyanophyceae</taxon>
        <taxon>Nostocales</taxon>
        <taxon>Nodulariaceae</taxon>
        <taxon>Anabaenopsis</taxon>
    </lineage>
</organism>
<gene>
    <name evidence="2" type="ORF">NIES21_34490</name>
</gene>
<keyword evidence="1" id="KW-1133">Transmembrane helix</keyword>
<proteinExistence type="predicted"/>
<dbReference type="Pfam" id="PF12046">
    <property type="entry name" value="CCB1"/>
    <property type="match status" value="1"/>
</dbReference>
<reference evidence="2 3" key="1">
    <citation type="submission" date="2017-06" db="EMBL/GenBank/DDBJ databases">
        <title>Genome sequencing of cyanobaciteial culture collection at National Institute for Environmental Studies (NIES).</title>
        <authorList>
            <person name="Hirose Y."/>
            <person name="Shimura Y."/>
            <person name="Fujisawa T."/>
            <person name="Nakamura Y."/>
            <person name="Kawachi M."/>
        </authorList>
    </citation>
    <scope>NUCLEOTIDE SEQUENCE [LARGE SCALE GENOMIC DNA]</scope>
    <source>
        <strain evidence="2 3">NIES-21</strain>
    </source>
</reference>
<accession>A0A1Z4GJG0</accession>
<feature type="transmembrane region" description="Helical" evidence="1">
    <location>
        <begin position="81"/>
        <end position="106"/>
    </location>
</feature>
<evidence type="ECO:0000313" key="2">
    <source>
        <dbReference type="EMBL" id="BAY17609.1"/>
    </source>
</evidence>
<dbReference type="EMBL" id="AP018174">
    <property type="protein sequence ID" value="BAY17609.1"/>
    <property type="molecule type" value="Genomic_DNA"/>
</dbReference>
<keyword evidence="3" id="KW-1185">Reference proteome</keyword>
<dbReference type="Proteomes" id="UP000218287">
    <property type="component" value="Chromosome"/>
</dbReference>
<name>A0A1Z4GJG0_9CYAN</name>
<sequence>MDTAILPSTLLLTLLLSVGLFFFIRAATKDRTKTAQLVSEQDEAVLMPQLQDYFRSRSYRVAAVDRDKNQVIFEGFVQPSLFLAIFLTLLATVGLICLSFVLSLLFPNISSYFLGIVLLSPLSGVFYWKKAGRTEKVLLHLQKANQGEPSSPSKITVTAHRDELIELQKALNLTLSD</sequence>
<feature type="transmembrane region" description="Helical" evidence="1">
    <location>
        <begin position="112"/>
        <end position="128"/>
    </location>
</feature>
<evidence type="ECO:0000256" key="1">
    <source>
        <dbReference type="SAM" id="Phobius"/>
    </source>
</evidence>
<protein>
    <recommendedName>
        <fullName evidence="4">Cofactor assembly of complex C subunit B</fullName>
    </recommendedName>
</protein>
<keyword evidence="1" id="KW-0812">Transmembrane</keyword>